<proteinExistence type="predicted"/>
<sequence>KNHWENFVFRIKNNLTSHKQIGNDPKYRDFKVQLAYFPTLTKKNQSATMEDAQDQYYDTMSLWGV</sequence>
<accession>A0A9N9K8Z7</accession>
<gene>
    <name evidence="1" type="ORF">DERYTH_LOCUS26212</name>
</gene>
<reference evidence="1" key="1">
    <citation type="submission" date="2021-06" db="EMBL/GenBank/DDBJ databases">
        <authorList>
            <person name="Kallberg Y."/>
            <person name="Tangrot J."/>
            <person name="Rosling A."/>
        </authorList>
    </citation>
    <scope>NUCLEOTIDE SEQUENCE</scope>
    <source>
        <strain evidence="1">MA453B</strain>
    </source>
</reference>
<evidence type="ECO:0000313" key="2">
    <source>
        <dbReference type="Proteomes" id="UP000789405"/>
    </source>
</evidence>
<organism evidence="1 2">
    <name type="scientific">Dentiscutata erythropus</name>
    <dbReference type="NCBI Taxonomy" id="1348616"/>
    <lineage>
        <taxon>Eukaryota</taxon>
        <taxon>Fungi</taxon>
        <taxon>Fungi incertae sedis</taxon>
        <taxon>Mucoromycota</taxon>
        <taxon>Glomeromycotina</taxon>
        <taxon>Glomeromycetes</taxon>
        <taxon>Diversisporales</taxon>
        <taxon>Gigasporaceae</taxon>
        <taxon>Dentiscutata</taxon>
    </lineage>
</organism>
<protein>
    <submittedName>
        <fullName evidence="1">27869_t:CDS:1</fullName>
    </submittedName>
</protein>
<dbReference type="EMBL" id="CAJVPY010053340">
    <property type="protein sequence ID" value="CAG8816019.1"/>
    <property type="molecule type" value="Genomic_DNA"/>
</dbReference>
<name>A0A9N9K8Z7_9GLOM</name>
<comment type="caution">
    <text evidence="1">The sequence shown here is derived from an EMBL/GenBank/DDBJ whole genome shotgun (WGS) entry which is preliminary data.</text>
</comment>
<feature type="non-terminal residue" evidence="1">
    <location>
        <position position="1"/>
    </location>
</feature>
<dbReference type="AlphaFoldDB" id="A0A9N9K8Z7"/>
<keyword evidence="2" id="KW-1185">Reference proteome</keyword>
<dbReference type="OrthoDB" id="2368541at2759"/>
<evidence type="ECO:0000313" key="1">
    <source>
        <dbReference type="EMBL" id="CAG8816019.1"/>
    </source>
</evidence>
<dbReference type="Proteomes" id="UP000789405">
    <property type="component" value="Unassembled WGS sequence"/>
</dbReference>